<feature type="transmembrane region" description="Helical" evidence="1">
    <location>
        <begin position="97"/>
        <end position="122"/>
    </location>
</feature>
<feature type="transmembrane region" description="Helical" evidence="1">
    <location>
        <begin position="56"/>
        <end position="76"/>
    </location>
</feature>
<gene>
    <name evidence="2" type="ORF">GCM10010170_040330</name>
</gene>
<name>A0ABP5TG72_9ACTN</name>
<keyword evidence="1" id="KW-0812">Transmembrane</keyword>
<reference evidence="3" key="1">
    <citation type="journal article" date="2019" name="Int. J. Syst. Evol. Microbiol.">
        <title>The Global Catalogue of Microorganisms (GCM) 10K type strain sequencing project: providing services to taxonomists for standard genome sequencing and annotation.</title>
        <authorList>
            <consortium name="The Broad Institute Genomics Platform"/>
            <consortium name="The Broad Institute Genome Sequencing Center for Infectious Disease"/>
            <person name="Wu L."/>
            <person name="Ma J."/>
        </authorList>
    </citation>
    <scope>NUCLEOTIDE SEQUENCE [LARGE SCALE GENOMIC DNA]</scope>
    <source>
        <strain evidence="3">JCM 3272</strain>
    </source>
</reference>
<evidence type="ECO:0000313" key="2">
    <source>
        <dbReference type="EMBL" id="GAA2350615.1"/>
    </source>
</evidence>
<accession>A0ABP5TG72</accession>
<keyword evidence="1" id="KW-1133">Transmembrane helix</keyword>
<dbReference type="RefSeq" id="WP_344613983.1">
    <property type="nucleotide sequence ID" value="NZ_BAAARV010000030.1"/>
</dbReference>
<organism evidence="2 3">
    <name type="scientific">Dactylosporangium salmoneum</name>
    <dbReference type="NCBI Taxonomy" id="53361"/>
    <lineage>
        <taxon>Bacteria</taxon>
        <taxon>Bacillati</taxon>
        <taxon>Actinomycetota</taxon>
        <taxon>Actinomycetes</taxon>
        <taxon>Micromonosporales</taxon>
        <taxon>Micromonosporaceae</taxon>
        <taxon>Dactylosporangium</taxon>
    </lineage>
</organism>
<feature type="transmembrane region" description="Helical" evidence="1">
    <location>
        <begin position="168"/>
        <end position="188"/>
    </location>
</feature>
<proteinExistence type="predicted"/>
<sequence>MSAFAAEWIKIRTLRSSAWTLGLTVAAAGGLAYFVGSTFRHIDPEVGRFDAVVATFYGLSLAQLALVVFAVLAVGGEYGSGTIRPSLGAVPRRGAFFAGKVAAVAACAAVTSAASVAVAFAAGQAGLGPRHTSLTAPGIPQAVAGAFLYLVLIALFATGLAQVLRSSAVALGVLLPLFFLGSQGLANIPEAKRYLQYLPDQAGVAILHFWGAPGSPEYNRDFGPWTGIGILALWAAAALAAGYLTLRRRDA</sequence>
<feature type="transmembrane region" description="Helical" evidence="1">
    <location>
        <begin position="225"/>
        <end position="246"/>
    </location>
</feature>
<dbReference type="Proteomes" id="UP001501444">
    <property type="component" value="Unassembled WGS sequence"/>
</dbReference>
<evidence type="ECO:0000313" key="3">
    <source>
        <dbReference type="Proteomes" id="UP001501444"/>
    </source>
</evidence>
<dbReference type="EMBL" id="BAAARV010000030">
    <property type="protein sequence ID" value="GAA2350615.1"/>
    <property type="molecule type" value="Genomic_DNA"/>
</dbReference>
<feature type="transmembrane region" description="Helical" evidence="1">
    <location>
        <begin position="142"/>
        <end position="161"/>
    </location>
</feature>
<keyword evidence="3" id="KW-1185">Reference proteome</keyword>
<protein>
    <submittedName>
        <fullName evidence="2">ABC transporter permease subunit</fullName>
    </submittedName>
</protein>
<feature type="transmembrane region" description="Helical" evidence="1">
    <location>
        <begin position="18"/>
        <end position="36"/>
    </location>
</feature>
<comment type="caution">
    <text evidence="2">The sequence shown here is derived from an EMBL/GenBank/DDBJ whole genome shotgun (WGS) entry which is preliminary data.</text>
</comment>
<evidence type="ECO:0000256" key="1">
    <source>
        <dbReference type="SAM" id="Phobius"/>
    </source>
</evidence>
<keyword evidence="1" id="KW-0472">Membrane</keyword>